<protein>
    <submittedName>
        <fullName evidence="5">Periplasmic chaperone for outer membrane proteins Skp</fullName>
    </submittedName>
</protein>
<dbReference type="SMART" id="SM00935">
    <property type="entry name" value="OmpH"/>
    <property type="match status" value="1"/>
</dbReference>
<proteinExistence type="inferred from homology"/>
<dbReference type="RefSeq" id="WP_079470663.1">
    <property type="nucleotide sequence ID" value="NZ_FUZZ01000002.1"/>
</dbReference>
<dbReference type="EMBL" id="FUZZ01000002">
    <property type="protein sequence ID" value="SKD06313.1"/>
    <property type="molecule type" value="Genomic_DNA"/>
</dbReference>
<organism evidence="5 6">
    <name type="scientific">Chitinophaga ginsengisegetis</name>
    <dbReference type="NCBI Taxonomy" id="393003"/>
    <lineage>
        <taxon>Bacteria</taxon>
        <taxon>Pseudomonadati</taxon>
        <taxon>Bacteroidota</taxon>
        <taxon>Chitinophagia</taxon>
        <taxon>Chitinophagales</taxon>
        <taxon>Chitinophagaceae</taxon>
        <taxon>Chitinophaga</taxon>
    </lineage>
</organism>
<keyword evidence="6" id="KW-1185">Reference proteome</keyword>
<comment type="similarity">
    <text evidence="1">Belongs to the Skp family.</text>
</comment>
<evidence type="ECO:0000256" key="1">
    <source>
        <dbReference type="ARBA" id="ARBA00009091"/>
    </source>
</evidence>
<feature type="chain" id="PRO_5011984504" evidence="4">
    <location>
        <begin position="30"/>
        <end position="204"/>
    </location>
</feature>
<evidence type="ECO:0000256" key="2">
    <source>
        <dbReference type="ARBA" id="ARBA00022729"/>
    </source>
</evidence>
<dbReference type="PANTHER" id="PTHR35089">
    <property type="entry name" value="CHAPERONE PROTEIN SKP"/>
    <property type="match status" value="1"/>
</dbReference>
<dbReference type="InterPro" id="IPR005632">
    <property type="entry name" value="Chaperone_Skp"/>
</dbReference>
<evidence type="ECO:0000256" key="3">
    <source>
        <dbReference type="SAM" id="MobiDB-lite"/>
    </source>
</evidence>
<dbReference type="GO" id="GO:0051082">
    <property type="term" value="F:unfolded protein binding"/>
    <property type="evidence" value="ECO:0007669"/>
    <property type="project" value="InterPro"/>
</dbReference>
<dbReference type="STRING" id="393003.SAMN05660461_3383"/>
<reference evidence="5 6" key="1">
    <citation type="submission" date="2017-02" db="EMBL/GenBank/DDBJ databases">
        <authorList>
            <person name="Peterson S.W."/>
        </authorList>
    </citation>
    <scope>NUCLEOTIDE SEQUENCE [LARGE SCALE GENOMIC DNA]</scope>
    <source>
        <strain evidence="5 6">DSM 18108</strain>
    </source>
</reference>
<accession>A0A1T5P189</accession>
<dbReference type="Gene3D" id="3.30.910.20">
    <property type="entry name" value="Skp domain"/>
    <property type="match status" value="1"/>
</dbReference>
<dbReference type="Pfam" id="PF03938">
    <property type="entry name" value="OmpH"/>
    <property type="match status" value="1"/>
</dbReference>
<evidence type="ECO:0000256" key="4">
    <source>
        <dbReference type="SAM" id="SignalP"/>
    </source>
</evidence>
<sequence length="204" mass="22717">MRTCKQLVTKGLLAAFSAGLLMSCQGNKAGNSAPAASSAANSGTPAAGSFKIAYVDLDSLEAHFEYFKEKRGLLEQKQQQMDNQLKGKARALQSEYEDLQRRASTLTQEQGEAAQRSLMSKQQQLEQEAQNLRATYTEQETKFNEELQKRLDDFLKSFNADKRFAYIFSYRSTASNILYKDPAYDVTPDVIKGMNDNSAATPAK</sequence>
<dbReference type="Proteomes" id="UP000190166">
    <property type="component" value="Unassembled WGS sequence"/>
</dbReference>
<gene>
    <name evidence="5" type="ORF">SAMN05660461_3383</name>
</gene>
<dbReference type="PROSITE" id="PS51257">
    <property type="entry name" value="PROKAR_LIPOPROTEIN"/>
    <property type="match status" value="1"/>
</dbReference>
<dbReference type="GO" id="GO:0005829">
    <property type="term" value="C:cytosol"/>
    <property type="evidence" value="ECO:0007669"/>
    <property type="project" value="TreeGrafter"/>
</dbReference>
<keyword evidence="2 4" id="KW-0732">Signal</keyword>
<evidence type="ECO:0000313" key="6">
    <source>
        <dbReference type="Proteomes" id="UP000190166"/>
    </source>
</evidence>
<dbReference type="InterPro" id="IPR024930">
    <property type="entry name" value="Skp_dom_sf"/>
</dbReference>
<feature type="region of interest" description="Disordered" evidence="3">
    <location>
        <begin position="102"/>
        <end position="126"/>
    </location>
</feature>
<dbReference type="GO" id="GO:0050821">
    <property type="term" value="P:protein stabilization"/>
    <property type="evidence" value="ECO:0007669"/>
    <property type="project" value="TreeGrafter"/>
</dbReference>
<dbReference type="PANTHER" id="PTHR35089:SF1">
    <property type="entry name" value="CHAPERONE PROTEIN SKP"/>
    <property type="match status" value="1"/>
</dbReference>
<name>A0A1T5P189_9BACT</name>
<feature type="signal peptide" evidence="4">
    <location>
        <begin position="1"/>
        <end position="29"/>
    </location>
</feature>
<dbReference type="SUPFAM" id="SSF111384">
    <property type="entry name" value="OmpH-like"/>
    <property type="match status" value="1"/>
</dbReference>
<dbReference type="AlphaFoldDB" id="A0A1T5P189"/>
<evidence type="ECO:0000313" key="5">
    <source>
        <dbReference type="EMBL" id="SKD06313.1"/>
    </source>
</evidence>
<feature type="compositionally biased region" description="Polar residues" evidence="3">
    <location>
        <begin position="117"/>
        <end position="126"/>
    </location>
</feature>